<dbReference type="RefSeq" id="WP_244551745.1">
    <property type="nucleotide sequence ID" value="NZ_FTMD01000012.1"/>
</dbReference>
<dbReference type="PANTHER" id="PTHR44227:SF3">
    <property type="entry name" value="PROTEIN O-MANNOSYL-TRANSFERASE TMTC4"/>
    <property type="match status" value="1"/>
</dbReference>
<keyword evidence="6" id="KW-1185">Reference proteome</keyword>
<evidence type="ECO:0000313" key="5">
    <source>
        <dbReference type="EMBL" id="SIR28296.1"/>
    </source>
</evidence>
<dbReference type="STRING" id="34027.SAMN05421829_11279"/>
<feature type="transmembrane region" description="Helical" evidence="4">
    <location>
        <begin position="155"/>
        <end position="174"/>
    </location>
</feature>
<organism evidence="5 6">
    <name type="scientific">Aromatoleum tolulyticum</name>
    <dbReference type="NCBI Taxonomy" id="34027"/>
    <lineage>
        <taxon>Bacteria</taxon>
        <taxon>Pseudomonadati</taxon>
        <taxon>Pseudomonadota</taxon>
        <taxon>Betaproteobacteria</taxon>
        <taxon>Rhodocyclales</taxon>
        <taxon>Rhodocyclaceae</taxon>
        <taxon>Aromatoleum</taxon>
    </lineage>
</organism>
<dbReference type="InterPro" id="IPR019734">
    <property type="entry name" value="TPR_rpt"/>
</dbReference>
<dbReference type="EMBL" id="FTMD01000012">
    <property type="protein sequence ID" value="SIR28296.1"/>
    <property type="molecule type" value="Genomic_DNA"/>
</dbReference>
<dbReference type="InterPro" id="IPR011990">
    <property type="entry name" value="TPR-like_helical_dom_sf"/>
</dbReference>
<feature type="transmembrane region" description="Helical" evidence="4">
    <location>
        <begin position="340"/>
        <end position="360"/>
    </location>
</feature>
<protein>
    <submittedName>
        <fullName evidence="5">Tetratricopeptide (TPR) repeat</fullName>
    </submittedName>
</protein>
<feature type="transmembrane region" description="Helical" evidence="4">
    <location>
        <begin position="94"/>
        <end position="114"/>
    </location>
</feature>
<evidence type="ECO:0000256" key="1">
    <source>
        <dbReference type="ARBA" id="ARBA00022737"/>
    </source>
</evidence>
<feature type="repeat" description="TPR" evidence="3">
    <location>
        <begin position="505"/>
        <end position="538"/>
    </location>
</feature>
<evidence type="ECO:0000256" key="4">
    <source>
        <dbReference type="SAM" id="Phobius"/>
    </source>
</evidence>
<dbReference type="AlphaFoldDB" id="A0A1N6ZNP1"/>
<proteinExistence type="predicted"/>
<keyword evidence="1" id="KW-0677">Repeat</keyword>
<evidence type="ECO:0000256" key="3">
    <source>
        <dbReference type="PROSITE-ProRule" id="PRU00339"/>
    </source>
</evidence>
<dbReference type="Proteomes" id="UP000186819">
    <property type="component" value="Unassembled WGS sequence"/>
</dbReference>
<dbReference type="Pfam" id="PF13181">
    <property type="entry name" value="TPR_8"/>
    <property type="match status" value="1"/>
</dbReference>
<feature type="transmembrane region" description="Helical" evidence="4">
    <location>
        <begin position="366"/>
        <end position="384"/>
    </location>
</feature>
<feature type="transmembrane region" description="Helical" evidence="4">
    <location>
        <begin position="126"/>
        <end position="143"/>
    </location>
</feature>
<feature type="transmembrane region" description="Helical" evidence="4">
    <location>
        <begin position="12"/>
        <end position="32"/>
    </location>
</feature>
<feature type="transmembrane region" description="Helical" evidence="4">
    <location>
        <begin position="314"/>
        <end position="333"/>
    </location>
</feature>
<dbReference type="PANTHER" id="PTHR44227">
    <property type="match status" value="1"/>
</dbReference>
<gene>
    <name evidence="5" type="ORF">SAMN05421829_11279</name>
</gene>
<dbReference type="PROSITE" id="PS50005">
    <property type="entry name" value="TPR"/>
    <property type="match status" value="2"/>
</dbReference>
<feature type="transmembrane region" description="Helical" evidence="4">
    <location>
        <begin position="234"/>
        <end position="252"/>
    </location>
</feature>
<dbReference type="Gene3D" id="1.25.40.10">
    <property type="entry name" value="Tetratricopeptide repeat domain"/>
    <property type="match status" value="1"/>
</dbReference>
<keyword evidence="2 3" id="KW-0802">TPR repeat</keyword>
<name>A0A1N6ZNP1_9RHOO</name>
<keyword evidence="4" id="KW-1133">Transmembrane helix</keyword>
<accession>A0A1N6ZNP1</accession>
<dbReference type="Pfam" id="PF13432">
    <property type="entry name" value="TPR_16"/>
    <property type="match status" value="1"/>
</dbReference>
<evidence type="ECO:0000256" key="2">
    <source>
        <dbReference type="ARBA" id="ARBA00022803"/>
    </source>
</evidence>
<reference evidence="6" key="1">
    <citation type="submission" date="2017-01" db="EMBL/GenBank/DDBJ databases">
        <authorList>
            <person name="Varghese N."/>
            <person name="Submissions S."/>
        </authorList>
    </citation>
    <scope>NUCLEOTIDE SEQUENCE [LARGE SCALE GENOMIC DNA]</scope>
    <source>
        <strain evidence="6">ATCC 51758</strain>
    </source>
</reference>
<keyword evidence="4" id="KW-0472">Membrane</keyword>
<dbReference type="SUPFAM" id="SSF48452">
    <property type="entry name" value="TPR-like"/>
    <property type="match status" value="1"/>
</dbReference>
<dbReference type="SMART" id="SM00028">
    <property type="entry name" value="TPR"/>
    <property type="match status" value="4"/>
</dbReference>
<sequence>MTGRELRLQGQLILLAAGIVLTATILFAYRGIGLNSFHFDDWSNIVDNASVQMTQFSLKGLLDAARGSFLPHRPIPSISFAIDWWRGNGTPAPFLFTNLALHVFAGWAVLALLLQAVNLGRESGRADVRTILAASIAAAWWALQPIHVQAVSYAVQRMTEFAALFALICVWAYLRARLARDTARTAWGALSFTSLILAALSKENAWITPALVLMAEFLVLRHNETLIRTNADRLLLALPGLAVLVALVDIALDGPLSRWGLSGYGNHAFTLGERLLTQPKVVLFHVSQILWPLPGRFSLEHDVEIIRSATSWQFWLPLLVILGWCSAGVRYALLPGSRIAGFFMLWIPVTLLIESSVIPLEMIFEHRMYLPSVGFAGLIALAGTRRSSPSLSVATCALATVAILFAMWSTHERLPQWRTAISLLENSTRHAPESVRVWNQLGREYLGGRRPDLALAAIDRANAIDSKWGNGYPFVNRGVILEAMGRTEEARAVYEETIRRFPKQVLGYNNRGLLRLRSGHLESAIQDFDRAIAIDPKYAQCWTNRGTARFLRGDIDAAMADFEKATELSPREAVAFDYLGRIYEARGRAADAAAARDRACRLGVVRNCGRKLPTK</sequence>
<feature type="transmembrane region" description="Helical" evidence="4">
    <location>
        <begin position="391"/>
        <end position="408"/>
    </location>
</feature>
<dbReference type="InterPro" id="IPR052346">
    <property type="entry name" value="O-mannosyl-transferase_TMTC"/>
</dbReference>
<feature type="repeat" description="TPR" evidence="3">
    <location>
        <begin position="539"/>
        <end position="572"/>
    </location>
</feature>
<keyword evidence="4" id="KW-0812">Transmembrane</keyword>
<evidence type="ECO:0000313" key="6">
    <source>
        <dbReference type="Proteomes" id="UP000186819"/>
    </source>
</evidence>